<evidence type="ECO:0000313" key="1">
    <source>
        <dbReference type="EMBL" id="SPW31228.1"/>
    </source>
</evidence>
<comment type="caution">
    <text evidence="1">The sequence shown here is derived from an EMBL/GenBank/DDBJ whole genome shotgun (WGS) entry which is preliminary data.</text>
</comment>
<gene>
    <name evidence="1" type="ORF">NCTC10254_02032</name>
</gene>
<reference evidence="1 2" key="1">
    <citation type="submission" date="2018-06" db="EMBL/GenBank/DDBJ databases">
        <authorList>
            <consortium name="Pathogen Informatics"/>
            <person name="Doyle S."/>
        </authorList>
    </citation>
    <scope>NUCLEOTIDE SEQUENCE [LARGE SCALE GENOMIC DNA]</scope>
    <source>
        <strain evidence="1 2">NCTC10254</strain>
    </source>
</reference>
<protein>
    <submittedName>
        <fullName evidence="1">Uncharacterized protein</fullName>
    </submittedName>
</protein>
<name>A0A8B4H9G5_9CORY</name>
<sequence length="385" mass="40743">MQGFHFPGDQGEFHIGPVRIHVFAGYFDELVDAVCRGHGLVQVAGEDFFGVVFRGAAHPDFHIQPAGPQHSRVDKFFPVGGPNNNNVGEGFHPVEFGEELGHHGGFHVGGHPGAAGAENGIHFVEKYDDGPAGFGKFPSPLENEADPPLGLPHVFVEQFGAFHVNEIAGFPIPHPAGQGVRHRLSDEGFPATRRPIQQHPFGWVQLVVAVQLRVGEGQFHRIVDLFYLGVQSPNVGVGRVGGFFQHQAGHLGFRNDFEHIAGLEVHQDRVPGAGAAVYGVGGVCEWVGEAGDVFFPLLVDDEGPGGVDHFDEDGEFPGGGVGAGFDYFVGFAESDLDAGHQVVWVDEGGDCEAHEAAGGEYFGGFPVGAGFEVGAVGGGGCGEFF</sequence>
<organism evidence="1 2">
    <name type="scientific">Corynebacterium matruchotii</name>
    <dbReference type="NCBI Taxonomy" id="43768"/>
    <lineage>
        <taxon>Bacteria</taxon>
        <taxon>Bacillati</taxon>
        <taxon>Actinomycetota</taxon>
        <taxon>Actinomycetes</taxon>
        <taxon>Mycobacteriales</taxon>
        <taxon>Corynebacteriaceae</taxon>
        <taxon>Corynebacterium</taxon>
    </lineage>
</organism>
<proteinExistence type="predicted"/>
<dbReference type="EMBL" id="UARK01000029">
    <property type="protein sequence ID" value="SPW31228.1"/>
    <property type="molecule type" value="Genomic_DNA"/>
</dbReference>
<accession>A0A8B4H9G5</accession>
<dbReference type="Proteomes" id="UP000249886">
    <property type="component" value="Unassembled WGS sequence"/>
</dbReference>
<dbReference type="AlphaFoldDB" id="A0A8B4H9G5"/>
<evidence type="ECO:0000313" key="2">
    <source>
        <dbReference type="Proteomes" id="UP000249886"/>
    </source>
</evidence>